<dbReference type="InterPro" id="IPR007686">
    <property type="entry name" value="YutG/PgpA"/>
</dbReference>
<dbReference type="eggNOG" id="COG1267">
    <property type="taxonomic scope" value="Bacteria"/>
</dbReference>
<dbReference type="PIRSF" id="PIRSF006162">
    <property type="entry name" value="PgpA"/>
    <property type="match status" value="1"/>
</dbReference>
<dbReference type="CDD" id="cd06971">
    <property type="entry name" value="PgpA"/>
    <property type="match status" value="1"/>
</dbReference>
<dbReference type="OrthoDB" id="9804091at2"/>
<sequence length="154" mass="16274">MGEKAILFIATGFGLGRLPFAPGTFGTLAGLPLIGIMVWLATACTPGAAALFLVGVILCAIWISQKAEVLIGQKDPGAVVIDEMAGFCVTMTLVPISLVSLVIGFIAFRCFDILKPFPIRWFEKTFSGGAGIVLDDLMAGVLAAFLLKAIYFML</sequence>
<feature type="transmembrane region" description="Helical" evidence="1">
    <location>
        <begin position="84"/>
        <end position="108"/>
    </location>
</feature>
<accession>I5B637</accession>
<dbReference type="HOGENOM" id="CLU_103734_0_1_7"/>
<dbReference type="UniPathway" id="UPA00084">
    <property type="reaction ID" value="UER00504"/>
</dbReference>
<keyword evidence="1" id="KW-0472">Membrane</keyword>
<dbReference type="STRING" id="879212.DespoDRAFT_03160"/>
<dbReference type="Proteomes" id="UP000005778">
    <property type="component" value="Chromosome"/>
</dbReference>
<name>I5B637_9BACT</name>
<evidence type="ECO:0000259" key="2">
    <source>
        <dbReference type="Pfam" id="PF04608"/>
    </source>
</evidence>
<dbReference type="AlphaFoldDB" id="I5B637"/>
<gene>
    <name evidence="3" type="ORF">DespoDRAFT_03160</name>
</gene>
<feature type="transmembrane region" description="Helical" evidence="1">
    <location>
        <begin position="128"/>
        <end position="151"/>
    </location>
</feature>
<organism evidence="3 4">
    <name type="scientific">Desulfobacter postgatei 2ac9</name>
    <dbReference type="NCBI Taxonomy" id="879212"/>
    <lineage>
        <taxon>Bacteria</taxon>
        <taxon>Pseudomonadati</taxon>
        <taxon>Thermodesulfobacteriota</taxon>
        <taxon>Desulfobacteria</taxon>
        <taxon>Desulfobacterales</taxon>
        <taxon>Desulfobacteraceae</taxon>
        <taxon>Desulfobacter</taxon>
    </lineage>
</organism>
<dbReference type="InterPro" id="IPR036681">
    <property type="entry name" value="PgpA-like_sf"/>
</dbReference>
<evidence type="ECO:0000313" key="3">
    <source>
        <dbReference type="EMBL" id="EIM64950.1"/>
    </source>
</evidence>
<reference evidence="3 4" key="1">
    <citation type="submission" date="2011-09" db="EMBL/GenBank/DDBJ databases">
        <authorList>
            <consortium name="US DOE Joint Genome Institute (JGI-PGF)"/>
            <person name="Lucas S."/>
            <person name="Han J."/>
            <person name="Lapidus A."/>
            <person name="Cheng J.-F."/>
            <person name="Goodwin L."/>
            <person name="Pitluck S."/>
            <person name="Peters L."/>
            <person name="Land M.L."/>
            <person name="Hauser L."/>
            <person name="Orellana R."/>
            <person name="Lovley D."/>
            <person name="Woyke T.J."/>
        </authorList>
    </citation>
    <scope>NUCLEOTIDE SEQUENCE [LARGE SCALE GENOMIC DNA]</scope>
    <source>
        <strain evidence="3 4">2ac9</strain>
    </source>
</reference>
<dbReference type="GO" id="GO:0006655">
    <property type="term" value="P:phosphatidylglycerol biosynthetic process"/>
    <property type="evidence" value="ECO:0007669"/>
    <property type="project" value="UniProtKB-UniPathway"/>
</dbReference>
<dbReference type="PANTHER" id="PTHR36305:SF1">
    <property type="entry name" value="PHOSPHATIDYLGLYCEROPHOSPHATASE A"/>
    <property type="match status" value="1"/>
</dbReference>
<dbReference type="RefSeq" id="WP_004074647.1">
    <property type="nucleotide sequence ID" value="NZ_CM001488.1"/>
</dbReference>
<keyword evidence="4" id="KW-1185">Reference proteome</keyword>
<dbReference type="EMBL" id="CM001488">
    <property type="protein sequence ID" value="EIM64950.1"/>
    <property type="molecule type" value="Genomic_DNA"/>
</dbReference>
<dbReference type="SUPFAM" id="SSF101307">
    <property type="entry name" value="YutG-like"/>
    <property type="match status" value="1"/>
</dbReference>
<proteinExistence type="predicted"/>
<evidence type="ECO:0000313" key="4">
    <source>
        <dbReference type="Proteomes" id="UP000005778"/>
    </source>
</evidence>
<protein>
    <submittedName>
        <fullName evidence="3">Phosphatidylglycerophosphatase A-like protein</fullName>
    </submittedName>
</protein>
<evidence type="ECO:0000256" key="1">
    <source>
        <dbReference type="SAM" id="Phobius"/>
    </source>
</evidence>
<dbReference type="InterPro" id="IPR026037">
    <property type="entry name" value="PgpA"/>
</dbReference>
<reference evidence="3 4" key="2">
    <citation type="submission" date="2012-02" db="EMBL/GenBank/DDBJ databases">
        <title>Improved High-Quality Draft sequence of Desulfobacter postgatei 2ac9.</title>
        <authorList>
            <consortium name="US DOE Joint Genome Institute"/>
            <person name="Lucas S."/>
            <person name="Han J."/>
            <person name="Lapidus A."/>
            <person name="Cheng J.-F."/>
            <person name="Goodwin L."/>
            <person name="Pitluck S."/>
            <person name="Peters L."/>
            <person name="Ovchinnikova G."/>
            <person name="Held B."/>
            <person name="Detter J.C."/>
            <person name="Han C."/>
            <person name="Tapia R."/>
            <person name="Land M."/>
            <person name="Hauser L."/>
            <person name="Kyrpides N."/>
            <person name="Ivanova N."/>
            <person name="Pagani I."/>
            <person name="Orellana R."/>
            <person name="Lovley D."/>
            <person name="Woyke T."/>
        </authorList>
    </citation>
    <scope>NUCLEOTIDE SEQUENCE [LARGE SCALE GENOMIC DNA]</scope>
    <source>
        <strain evidence="3 4">2ac9</strain>
    </source>
</reference>
<keyword evidence="1" id="KW-0812">Transmembrane</keyword>
<dbReference type="PANTHER" id="PTHR36305">
    <property type="entry name" value="PHOSPHATIDYLGLYCEROPHOSPHATASE A"/>
    <property type="match status" value="1"/>
</dbReference>
<feature type="domain" description="YutG/PgpA" evidence="2">
    <location>
        <begin position="8"/>
        <end position="150"/>
    </location>
</feature>
<dbReference type="GO" id="GO:0008962">
    <property type="term" value="F:phosphatidylglycerophosphatase activity"/>
    <property type="evidence" value="ECO:0007669"/>
    <property type="project" value="InterPro"/>
</dbReference>
<keyword evidence="1" id="KW-1133">Transmembrane helix</keyword>
<dbReference type="Pfam" id="PF04608">
    <property type="entry name" value="PgpA"/>
    <property type="match status" value="1"/>
</dbReference>
<feature type="transmembrane region" description="Helical" evidence="1">
    <location>
        <begin position="36"/>
        <end position="63"/>
    </location>
</feature>